<keyword evidence="3" id="KW-1185">Reference proteome</keyword>
<feature type="compositionally biased region" description="Low complexity" evidence="1">
    <location>
        <begin position="66"/>
        <end position="80"/>
    </location>
</feature>
<gene>
    <name evidence="2" type="ORF">HQR01_11570</name>
</gene>
<evidence type="ECO:0000313" key="3">
    <source>
        <dbReference type="Proteomes" id="UP000504693"/>
    </source>
</evidence>
<name>A0A7D4CDU1_9SPHN</name>
<organism evidence="2 3">
    <name type="scientific">Erythrobacter mangrovi</name>
    <dbReference type="NCBI Taxonomy" id="2739433"/>
    <lineage>
        <taxon>Bacteria</taxon>
        <taxon>Pseudomonadati</taxon>
        <taxon>Pseudomonadota</taxon>
        <taxon>Alphaproteobacteria</taxon>
        <taxon>Sphingomonadales</taxon>
        <taxon>Erythrobacteraceae</taxon>
        <taxon>Erythrobacter/Porphyrobacter group</taxon>
        <taxon>Erythrobacter</taxon>
    </lineage>
</organism>
<dbReference type="Gene3D" id="2.40.50.140">
    <property type="entry name" value="Nucleic acid-binding proteins"/>
    <property type="match status" value="1"/>
</dbReference>
<protein>
    <submittedName>
        <fullName evidence="2">Cold-shock protein</fullName>
    </submittedName>
</protein>
<evidence type="ECO:0000256" key="1">
    <source>
        <dbReference type="SAM" id="MobiDB-lite"/>
    </source>
</evidence>
<accession>A0A7D4CDU1</accession>
<sequence>MSHYGNIKSYDANKGRGMISPEKGGEPIAFVKADLQQEAAEPKQGQRFGYETRQVDGAKPEAFNLQPQQGQREQASQQQG</sequence>
<dbReference type="InterPro" id="IPR012340">
    <property type="entry name" value="NA-bd_OB-fold"/>
</dbReference>
<evidence type="ECO:0000313" key="2">
    <source>
        <dbReference type="EMBL" id="QKG71949.1"/>
    </source>
</evidence>
<feature type="region of interest" description="Disordered" evidence="1">
    <location>
        <begin position="1"/>
        <end position="80"/>
    </location>
</feature>
<dbReference type="EMBL" id="CP053921">
    <property type="protein sequence ID" value="QKG71949.1"/>
    <property type="molecule type" value="Genomic_DNA"/>
</dbReference>
<reference evidence="2 3" key="1">
    <citation type="submission" date="2020-05" db="EMBL/GenBank/DDBJ databases">
        <title>Erythrobacter mangrovi sp. nov., isolated from rhizosphere soil of mangrove plant (Kandelia candel).</title>
        <authorList>
            <person name="Ye Y.H."/>
        </authorList>
    </citation>
    <scope>NUCLEOTIDE SEQUENCE [LARGE SCALE GENOMIC DNA]</scope>
    <source>
        <strain evidence="2 3">EB310</strain>
    </source>
</reference>
<dbReference type="AlphaFoldDB" id="A0A7D4CDU1"/>
<dbReference type="KEGG" id="emv:HQR01_11570"/>
<dbReference type="RefSeq" id="WP_173215010.1">
    <property type="nucleotide sequence ID" value="NZ_CP053921.1"/>
</dbReference>
<dbReference type="Proteomes" id="UP000504693">
    <property type="component" value="Chromosome"/>
</dbReference>
<proteinExistence type="predicted"/>